<protein>
    <recommendedName>
        <fullName evidence="3 6">tRNA (adenine(58)-N(1))-methyltransferase non-catalytic subunit TRM6</fullName>
    </recommendedName>
</protein>
<dbReference type="PIRSF" id="PIRSF038170">
    <property type="entry name" value="tRNA_m1A_mtfrase"/>
    <property type="match status" value="1"/>
</dbReference>
<dbReference type="PANTHER" id="PTHR12945:SF0">
    <property type="entry name" value="TRNA (ADENINE(58)-N(1))-METHYLTRANSFERASE NON-CATALYTIC SUBUNIT TRM6"/>
    <property type="match status" value="1"/>
</dbReference>
<evidence type="ECO:0000256" key="5">
    <source>
        <dbReference type="ARBA" id="ARBA00023242"/>
    </source>
</evidence>
<evidence type="ECO:0000256" key="1">
    <source>
        <dbReference type="ARBA" id="ARBA00004123"/>
    </source>
</evidence>
<accession>A0ABM5GN75</accession>
<feature type="region of interest" description="Disordered" evidence="7">
    <location>
        <begin position="69"/>
        <end position="98"/>
    </location>
</feature>
<dbReference type="PANTHER" id="PTHR12945">
    <property type="entry name" value="TRANSLATION INITIATION FACTOR EIF3-RELATED"/>
    <property type="match status" value="1"/>
</dbReference>
<keyword evidence="8" id="KW-1185">Reference proteome</keyword>
<reference evidence="8" key="1">
    <citation type="submission" date="2025-05" db="UniProtKB">
        <authorList>
            <consortium name="RefSeq"/>
        </authorList>
    </citation>
    <scope>NUCLEOTIDE SEQUENCE [LARGE SCALE GENOMIC DNA]</scope>
</reference>
<keyword evidence="4 6" id="KW-0819">tRNA processing</keyword>
<comment type="similarity">
    <text evidence="2 6">Belongs to the TRM6/GCD10 family.</text>
</comment>
<proteinExistence type="inferred from homology"/>
<comment type="function">
    <text evidence="6">Substrate-binding subunit of tRNA (adenine-N1-)-methyltransferase, which catalyzes the formation of N1-methyladenine at position 58 (m1A58) in initiator methionyl-tRNA.</text>
</comment>
<evidence type="ECO:0000313" key="9">
    <source>
        <dbReference type="RefSeq" id="XP_072859115.1"/>
    </source>
</evidence>
<comment type="subunit">
    <text evidence="6">Heterotetramer.</text>
</comment>
<evidence type="ECO:0000256" key="7">
    <source>
        <dbReference type="SAM" id="MobiDB-lite"/>
    </source>
</evidence>
<evidence type="ECO:0000256" key="6">
    <source>
        <dbReference type="PIRNR" id="PIRNR038170"/>
    </source>
</evidence>
<feature type="compositionally biased region" description="Basic and acidic residues" evidence="7">
    <location>
        <begin position="75"/>
        <end position="98"/>
    </location>
</feature>
<evidence type="ECO:0000313" key="8">
    <source>
        <dbReference type="Proteomes" id="UP001652642"/>
    </source>
</evidence>
<gene>
    <name evidence="9" type="primary">TRMT6</name>
</gene>
<feature type="compositionally biased region" description="Basic and acidic residues" evidence="7">
    <location>
        <begin position="331"/>
        <end position="344"/>
    </location>
</feature>
<evidence type="ECO:0000256" key="3">
    <source>
        <dbReference type="ARBA" id="ARBA00021704"/>
    </source>
</evidence>
<dbReference type="Proteomes" id="UP001652642">
    <property type="component" value="Chromosome 1"/>
</dbReference>
<dbReference type="RefSeq" id="XP_072859115.1">
    <property type="nucleotide sequence ID" value="XM_073003014.1"/>
</dbReference>
<keyword evidence="5 6" id="KW-0539">Nucleus</keyword>
<organism evidence="8 9">
    <name type="scientific">Pogona vitticeps</name>
    <name type="common">central bearded dragon</name>
    <dbReference type="NCBI Taxonomy" id="103695"/>
    <lineage>
        <taxon>Eukaryota</taxon>
        <taxon>Metazoa</taxon>
        <taxon>Chordata</taxon>
        <taxon>Craniata</taxon>
        <taxon>Vertebrata</taxon>
        <taxon>Euteleostomi</taxon>
        <taxon>Lepidosauria</taxon>
        <taxon>Squamata</taxon>
        <taxon>Bifurcata</taxon>
        <taxon>Unidentata</taxon>
        <taxon>Episquamata</taxon>
        <taxon>Toxicofera</taxon>
        <taxon>Iguania</taxon>
        <taxon>Acrodonta</taxon>
        <taxon>Agamidae</taxon>
        <taxon>Amphibolurinae</taxon>
        <taxon>Pogona</taxon>
    </lineage>
</organism>
<comment type="subcellular location">
    <subcellularLocation>
        <location evidence="1 6">Nucleus</location>
    </subcellularLocation>
</comment>
<evidence type="ECO:0000256" key="4">
    <source>
        <dbReference type="ARBA" id="ARBA00022694"/>
    </source>
</evidence>
<dbReference type="GeneID" id="110078967"/>
<evidence type="ECO:0000256" key="2">
    <source>
        <dbReference type="ARBA" id="ARBA00008320"/>
    </source>
</evidence>
<dbReference type="InterPro" id="IPR017423">
    <property type="entry name" value="TRM6"/>
</dbReference>
<reference evidence="9" key="2">
    <citation type="submission" date="2025-08" db="UniProtKB">
        <authorList>
            <consortium name="RefSeq"/>
        </authorList>
    </citation>
    <scope>IDENTIFICATION</scope>
</reference>
<feature type="region of interest" description="Disordered" evidence="7">
    <location>
        <begin position="464"/>
        <end position="484"/>
    </location>
</feature>
<dbReference type="Pfam" id="PF04189">
    <property type="entry name" value="Gcd10p"/>
    <property type="match status" value="1"/>
</dbReference>
<sequence>MEESPSPAAAAASSHVIREGDWAVLKRNEVFKAVAVVKRRKITFEKQWFYLDNAIGHIYGTTFEVTSGGSLQPKKRGEEMATETKEAGTDNRNIVDDGKSQKLTHDDIKALKDKGIKGQEIVQQLIENSTTFRDKTEFSQDKYIKKKKKKYEAVITIIKPSTRILSTMYYAREPGKINYLRYDTLAQMLTWGNVRAGNKMIVMETCAGLVLGAVMERMGGYGSIVHMYPGGGPVRTAANCFGFPESFFQTLYEFPLSKVNSVLSGTFSLNILPSEPEETMAMTEDSNGSLDDKQHPIQEADMECCAELAMESDQPEEQEMVDIPTEGEAFDNNKAKGTTDDKQKKQEKRRKKLIETAALLKDKDADGLIIASRFHPAPLLLSLLEFVAPSRPFVVYCQYKEPLLECYTKLREKGGVINLKLSETWLRHYQVLTDRSHPKLMMSGGGGYLLTGITVINEGVKTGDHAPQMAEEPTSKKRKLQEHV</sequence>
<name>A0ABM5GN75_9SAUR</name>
<feature type="region of interest" description="Disordered" evidence="7">
    <location>
        <begin position="326"/>
        <end position="348"/>
    </location>
</feature>